<feature type="compositionally biased region" description="Basic and acidic residues" evidence="6">
    <location>
        <begin position="397"/>
        <end position="410"/>
    </location>
</feature>
<dbReference type="InterPro" id="IPR045371">
    <property type="entry name" value="ADAMTS_CR_3"/>
</dbReference>
<name>A0A9X0CHF3_9CNID</name>
<dbReference type="GO" id="GO:0006508">
    <property type="term" value="P:proteolysis"/>
    <property type="evidence" value="ECO:0007669"/>
    <property type="project" value="TreeGrafter"/>
</dbReference>
<gene>
    <name evidence="9" type="primary">ADAMTS10_9</name>
    <name evidence="9" type="ORF">OS493_035310</name>
</gene>
<evidence type="ECO:0000256" key="3">
    <source>
        <dbReference type="ARBA" id="ARBA00022729"/>
    </source>
</evidence>
<dbReference type="Gene3D" id="2.20.100.10">
    <property type="entry name" value="Thrombospondin type-1 (TSP1) repeat"/>
    <property type="match status" value="3"/>
</dbReference>
<feature type="compositionally biased region" description="Basic residues" evidence="6">
    <location>
        <begin position="382"/>
        <end position="396"/>
    </location>
</feature>
<dbReference type="Pfam" id="PF05986">
    <property type="entry name" value="ADAMTS_spacer1"/>
    <property type="match status" value="1"/>
</dbReference>
<evidence type="ECO:0000256" key="6">
    <source>
        <dbReference type="SAM" id="MobiDB-lite"/>
    </source>
</evidence>
<dbReference type="PROSITE" id="PS50092">
    <property type="entry name" value="TSP1"/>
    <property type="match status" value="3"/>
</dbReference>
<dbReference type="PANTHER" id="PTHR13723:SF200">
    <property type="entry name" value="ADAM METALLOPEPTIDASE WITH THROMBOSPONDIN TYPE 1 MOTIF B, ISOFORM B"/>
    <property type="match status" value="1"/>
</dbReference>
<dbReference type="Proteomes" id="UP001163046">
    <property type="component" value="Unassembled WGS sequence"/>
</dbReference>
<dbReference type="SMART" id="SM00209">
    <property type="entry name" value="TSP1"/>
    <property type="match status" value="3"/>
</dbReference>
<feature type="region of interest" description="Disordered" evidence="6">
    <location>
        <begin position="382"/>
        <end position="410"/>
    </location>
</feature>
<dbReference type="FunFam" id="2.20.100.10:FF:000005">
    <property type="entry name" value="ADAM metallopeptidase with thrombospondin type 1 motif 9"/>
    <property type="match status" value="1"/>
</dbReference>
<dbReference type="InterPro" id="IPR013273">
    <property type="entry name" value="ADAMTS/ADAMTS-like"/>
</dbReference>
<keyword evidence="5" id="KW-1015">Disulfide bond</keyword>
<keyword evidence="10" id="KW-1185">Reference proteome</keyword>
<evidence type="ECO:0000259" key="8">
    <source>
        <dbReference type="Pfam" id="PF19236"/>
    </source>
</evidence>
<accession>A0A9X0CHF3</accession>
<comment type="subcellular location">
    <subcellularLocation>
        <location evidence="1">Secreted</location>
    </subcellularLocation>
</comment>
<dbReference type="AlphaFoldDB" id="A0A9X0CHF3"/>
<sequence length="410" mass="45193">MSDPCKLYCRSGSSLIPKGLVKDGTKCQFDEAADNNDVCVGGKCMSVGCDYGFGSGFVLDRCKVCNGDSTSCTLVVETYTNDWREKGIDNAELMYVVPKGSRRILVGELAKDKNSIALQGAKKNYLIKLPSGKTVLEAAGSTITYDKRSGKEFIDIPGPINQALRFMFVFNAGKNKGVKCKYFTSKKSEINPNDVEWIEDTESGWSACSEACAGGNQTLNVKCTRKDDKSIVADSACKGSVKPQDVQTCNTQPCEPKWYVPAWSSCSMTCGHGVMTRKVECRMKVQNPAVYQTVSDGSCKESKPDTTKSCFKVACPPEWLPSLWGECSKTCGGGIITRTLSCKRQNSDDSFSPVPAVFCQKTIKPPLTEECNVDVPCKAKPNKRRRTRKPRRNKRRNTCDDQSTRDIKWN</sequence>
<evidence type="ECO:0000256" key="2">
    <source>
        <dbReference type="ARBA" id="ARBA00022525"/>
    </source>
</evidence>
<dbReference type="InterPro" id="IPR036383">
    <property type="entry name" value="TSP1_rpt_sf"/>
</dbReference>
<evidence type="ECO:0000256" key="1">
    <source>
        <dbReference type="ARBA" id="ARBA00004613"/>
    </source>
</evidence>
<protein>
    <submittedName>
        <fullName evidence="9">Metalloendopeptidase</fullName>
    </submittedName>
</protein>
<evidence type="ECO:0000259" key="7">
    <source>
        <dbReference type="Pfam" id="PF05986"/>
    </source>
</evidence>
<organism evidence="9 10">
    <name type="scientific">Desmophyllum pertusum</name>
    <dbReference type="NCBI Taxonomy" id="174260"/>
    <lineage>
        <taxon>Eukaryota</taxon>
        <taxon>Metazoa</taxon>
        <taxon>Cnidaria</taxon>
        <taxon>Anthozoa</taxon>
        <taxon>Hexacorallia</taxon>
        <taxon>Scleractinia</taxon>
        <taxon>Caryophylliina</taxon>
        <taxon>Caryophylliidae</taxon>
        <taxon>Desmophyllum</taxon>
    </lineage>
</organism>
<keyword evidence="4" id="KW-0677">Repeat</keyword>
<dbReference type="EMBL" id="MU827354">
    <property type="protein sequence ID" value="KAJ7351828.1"/>
    <property type="molecule type" value="Genomic_DNA"/>
</dbReference>
<dbReference type="InterPro" id="IPR010294">
    <property type="entry name" value="ADAMTS_spacer1"/>
</dbReference>
<evidence type="ECO:0000256" key="5">
    <source>
        <dbReference type="ARBA" id="ARBA00023157"/>
    </source>
</evidence>
<evidence type="ECO:0000313" key="9">
    <source>
        <dbReference type="EMBL" id="KAJ7351828.1"/>
    </source>
</evidence>
<evidence type="ECO:0000256" key="4">
    <source>
        <dbReference type="ARBA" id="ARBA00022737"/>
    </source>
</evidence>
<dbReference type="GO" id="GO:0005576">
    <property type="term" value="C:extracellular region"/>
    <property type="evidence" value="ECO:0007669"/>
    <property type="project" value="UniProtKB-SubCell"/>
</dbReference>
<comment type="caution">
    <text evidence="9">The sequence shown here is derived from an EMBL/GenBank/DDBJ whole genome shotgun (WGS) entry which is preliminary data.</text>
</comment>
<dbReference type="GO" id="GO:0004222">
    <property type="term" value="F:metalloendopeptidase activity"/>
    <property type="evidence" value="ECO:0007669"/>
    <property type="project" value="TreeGrafter"/>
</dbReference>
<dbReference type="Pfam" id="PF19030">
    <property type="entry name" value="TSP1_ADAMTS"/>
    <property type="match status" value="3"/>
</dbReference>
<dbReference type="InterPro" id="IPR000884">
    <property type="entry name" value="TSP1_rpt"/>
</dbReference>
<reference evidence="9" key="1">
    <citation type="submission" date="2023-01" db="EMBL/GenBank/DDBJ databases">
        <title>Genome assembly of the deep-sea coral Lophelia pertusa.</title>
        <authorList>
            <person name="Herrera S."/>
            <person name="Cordes E."/>
        </authorList>
    </citation>
    <scope>NUCLEOTIDE SEQUENCE</scope>
    <source>
        <strain evidence="9">USNM1676648</strain>
        <tissue evidence="9">Polyp</tissue>
    </source>
</reference>
<dbReference type="SUPFAM" id="SSF82895">
    <property type="entry name" value="TSP-1 type 1 repeat"/>
    <property type="match status" value="3"/>
</dbReference>
<dbReference type="PRINTS" id="PR01857">
    <property type="entry name" value="ADAMTSFAMILY"/>
</dbReference>
<proteinExistence type="predicted"/>
<dbReference type="GO" id="GO:0031012">
    <property type="term" value="C:extracellular matrix"/>
    <property type="evidence" value="ECO:0007669"/>
    <property type="project" value="TreeGrafter"/>
</dbReference>
<evidence type="ECO:0000313" key="10">
    <source>
        <dbReference type="Proteomes" id="UP001163046"/>
    </source>
</evidence>
<dbReference type="OrthoDB" id="10035764at2759"/>
<dbReference type="InterPro" id="IPR050439">
    <property type="entry name" value="ADAMTS_ADAMTS-like"/>
</dbReference>
<feature type="domain" description="ADAMTS/ADAMTS-like Spacer 1" evidence="7">
    <location>
        <begin position="94"/>
        <end position="184"/>
    </location>
</feature>
<dbReference type="GO" id="GO:0030198">
    <property type="term" value="P:extracellular matrix organization"/>
    <property type="evidence" value="ECO:0007669"/>
    <property type="project" value="InterPro"/>
</dbReference>
<keyword evidence="2" id="KW-0964">Secreted</keyword>
<dbReference type="Gene3D" id="2.60.120.830">
    <property type="match status" value="1"/>
</dbReference>
<keyword evidence="3" id="KW-0732">Signal</keyword>
<feature type="domain" description="ADAMTS/ADAMTS-like cysteine-rich" evidence="8">
    <location>
        <begin position="5"/>
        <end position="72"/>
    </location>
</feature>
<dbReference type="Pfam" id="PF19236">
    <property type="entry name" value="ADAMTS_CR_3"/>
    <property type="match status" value="1"/>
</dbReference>
<dbReference type="PANTHER" id="PTHR13723">
    <property type="entry name" value="ADAMTS A DISINTEGRIN AND METALLOPROTEASE WITH THROMBOSPONDIN MOTIFS PROTEASE"/>
    <property type="match status" value="1"/>
</dbReference>